<protein>
    <recommendedName>
        <fullName evidence="12">Potassium-transporting ATPase subunit KdpA</fullName>
    </recommendedName>
</protein>
<dbReference type="GO" id="GO:0008556">
    <property type="term" value="F:P-type potassium transmembrane transporter activity"/>
    <property type="evidence" value="ECO:0007669"/>
    <property type="project" value="InterPro"/>
</dbReference>
<sequence>MSYIILQDIFYIVILIVLSIPLGIYIYKIMTGQKVFLTRVLAPVEKGIYKVMGVKSDEEMGAKKYALSALLFSAIGFVFLWILQMLQGFLPFNPEGMEGTSWHLAFNTAASMAKKKMVAVSEGTLSTSNAMFVGLLIGVIFIIGALSFLPAVALGPIADYFTMR</sequence>
<dbReference type="PANTHER" id="PTHR30607">
    <property type="entry name" value="POTASSIUM-TRANSPORTING ATPASE A CHAIN"/>
    <property type="match status" value="1"/>
</dbReference>
<evidence type="ECO:0000313" key="11">
    <source>
        <dbReference type="Proteomes" id="UP000287969"/>
    </source>
</evidence>
<evidence type="ECO:0000256" key="2">
    <source>
        <dbReference type="ARBA" id="ARBA00022475"/>
    </source>
</evidence>
<dbReference type="GO" id="GO:0005886">
    <property type="term" value="C:plasma membrane"/>
    <property type="evidence" value="ECO:0007669"/>
    <property type="project" value="TreeGrafter"/>
</dbReference>
<keyword evidence="8 9" id="KW-0472">Membrane</keyword>
<feature type="transmembrane region" description="Helical" evidence="9">
    <location>
        <begin position="6"/>
        <end position="27"/>
    </location>
</feature>
<feature type="transmembrane region" description="Helical" evidence="9">
    <location>
        <begin position="65"/>
        <end position="83"/>
    </location>
</feature>
<keyword evidence="11" id="KW-1185">Reference proteome</keyword>
<dbReference type="AlphaFoldDB" id="A0A410QGX9"/>
<dbReference type="Pfam" id="PF03814">
    <property type="entry name" value="KdpA"/>
    <property type="match status" value="1"/>
</dbReference>
<evidence type="ECO:0000256" key="9">
    <source>
        <dbReference type="SAM" id="Phobius"/>
    </source>
</evidence>
<dbReference type="OrthoDB" id="9763796at2"/>
<dbReference type="InterPro" id="IPR004623">
    <property type="entry name" value="KdpA"/>
</dbReference>
<keyword evidence="1" id="KW-0813">Transport</keyword>
<dbReference type="PANTHER" id="PTHR30607:SF2">
    <property type="entry name" value="POTASSIUM-TRANSPORTING ATPASE POTASSIUM-BINDING SUBUNIT"/>
    <property type="match status" value="1"/>
</dbReference>
<keyword evidence="2" id="KW-1003">Cell membrane</keyword>
<keyword evidence="6 9" id="KW-1133">Transmembrane helix</keyword>
<keyword evidence="7" id="KW-0406">Ion transport</keyword>
<dbReference type="KEGG" id="spoa:EQM13_17270"/>
<evidence type="ECO:0000256" key="7">
    <source>
        <dbReference type="ARBA" id="ARBA00023065"/>
    </source>
</evidence>
<evidence type="ECO:0000313" key="10">
    <source>
        <dbReference type="EMBL" id="QAT63189.1"/>
    </source>
</evidence>
<dbReference type="RefSeq" id="WP_128753348.1">
    <property type="nucleotide sequence ID" value="NZ_CP035282.1"/>
</dbReference>
<feature type="transmembrane region" description="Helical" evidence="9">
    <location>
        <begin position="130"/>
        <end position="154"/>
    </location>
</feature>
<proteinExistence type="predicted"/>
<keyword evidence="5" id="KW-0630">Potassium</keyword>
<evidence type="ECO:0008006" key="12">
    <source>
        <dbReference type="Google" id="ProtNLM"/>
    </source>
</evidence>
<dbReference type="Proteomes" id="UP000287969">
    <property type="component" value="Chromosome"/>
</dbReference>
<keyword evidence="4 9" id="KW-0812">Transmembrane</keyword>
<gene>
    <name evidence="10" type="ORF">EQM13_17270</name>
</gene>
<dbReference type="EMBL" id="CP035282">
    <property type="protein sequence ID" value="QAT63189.1"/>
    <property type="molecule type" value="Genomic_DNA"/>
</dbReference>
<reference evidence="11" key="1">
    <citation type="submission" date="2019-01" db="EMBL/GenBank/DDBJ databases">
        <title>Draft genomes of a novel of Sporanaerobacter strains.</title>
        <authorList>
            <person name="Ma S."/>
        </authorList>
    </citation>
    <scope>NUCLEOTIDE SEQUENCE [LARGE SCALE GENOMIC DNA]</scope>
    <source>
        <strain evidence="11">NJN-17</strain>
    </source>
</reference>
<name>A0A410QGX9_9FIRM</name>
<evidence type="ECO:0000256" key="6">
    <source>
        <dbReference type="ARBA" id="ARBA00022989"/>
    </source>
</evidence>
<keyword evidence="3" id="KW-0633">Potassium transport</keyword>
<evidence type="ECO:0000256" key="3">
    <source>
        <dbReference type="ARBA" id="ARBA00022538"/>
    </source>
</evidence>
<evidence type="ECO:0000256" key="1">
    <source>
        <dbReference type="ARBA" id="ARBA00022448"/>
    </source>
</evidence>
<evidence type="ECO:0000256" key="5">
    <source>
        <dbReference type="ARBA" id="ARBA00022958"/>
    </source>
</evidence>
<evidence type="ECO:0000256" key="8">
    <source>
        <dbReference type="ARBA" id="ARBA00023136"/>
    </source>
</evidence>
<organism evidence="10 11">
    <name type="scientific">Acidilutibacter cellobiosedens</name>
    <dbReference type="NCBI Taxonomy" id="2507161"/>
    <lineage>
        <taxon>Bacteria</taxon>
        <taxon>Bacillati</taxon>
        <taxon>Bacillota</taxon>
        <taxon>Tissierellia</taxon>
        <taxon>Tissierellales</taxon>
        <taxon>Acidilutibacteraceae</taxon>
        <taxon>Acidilutibacter</taxon>
    </lineage>
</organism>
<accession>A0A410QGX9</accession>
<evidence type="ECO:0000256" key="4">
    <source>
        <dbReference type="ARBA" id="ARBA00022692"/>
    </source>
</evidence>